<dbReference type="PANTHER" id="PTHR30146:SF148">
    <property type="entry name" value="HTH-TYPE TRANSCRIPTIONAL REPRESSOR PURR-RELATED"/>
    <property type="match status" value="1"/>
</dbReference>
<dbReference type="OrthoDB" id="186377at2"/>
<accession>A0A146GEF7</accession>
<dbReference type="Pfam" id="PF00356">
    <property type="entry name" value="LacI"/>
    <property type="match status" value="1"/>
</dbReference>
<dbReference type="PROSITE" id="PS00356">
    <property type="entry name" value="HTH_LACI_1"/>
    <property type="match status" value="1"/>
</dbReference>
<evidence type="ECO:0000256" key="2">
    <source>
        <dbReference type="ARBA" id="ARBA00023015"/>
    </source>
</evidence>
<evidence type="ECO:0000313" key="6">
    <source>
        <dbReference type="EMBL" id="GAT35512.1"/>
    </source>
</evidence>
<dbReference type="PROSITE" id="PS50932">
    <property type="entry name" value="HTH_LACI_2"/>
    <property type="match status" value="1"/>
</dbReference>
<keyword evidence="2" id="KW-0805">Transcription regulation</keyword>
<protein>
    <submittedName>
        <fullName evidence="6">LacI family transcriptional regulator</fullName>
    </submittedName>
</protein>
<feature type="domain" description="HTH lacI-type" evidence="5">
    <location>
        <begin position="7"/>
        <end position="61"/>
    </location>
</feature>
<proteinExistence type="predicted"/>
<organism evidence="6 7">
    <name type="scientific">Terrimicrobium sacchariphilum</name>
    <dbReference type="NCBI Taxonomy" id="690879"/>
    <lineage>
        <taxon>Bacteria</taxon>
        <taxon>Pseudomonadati</taxon>
        <taxon>Verrucomicrobiota</taxon>
        <taxon>Terrimicrobiia</taxon>
        <taxon>Terrimicrobiales</taxon>
        <taxon>Terrimicrobiaceae</taxon>
        <taxon>Terrimicrobium</taxon>
    </lineage>
</organism>
<evidence type="ECO:0000256" key="4">
    <source>
        <dbReference type="ARBA" id="ARBA00023163"/>
    </source>
</evidence>
<dbReference type="RefSeq" id="WP_075081314.1">
    <property type="nucleotide sequence ID" value="NZ_BDCO01000003.1"/>
</dbReference>
<evidence type="ECO:0000259" key="5">
    <source>
        <dbReference type="PROSITE" id="PS50932"/>
    </source>
</evidence>
<reference evidence="7" key="1">
    <citation type="journal article" date="2017" name="Genome Announc.">
        <title>Draft Genome Sequence of Terrimicrobium sacchariphilum NM-5T, a Facultative Anaerobic Soil Bacterium of the Class Spartobacteria.</title>
        <authorList>
            <person name="Qiu Y.L."/>
            <person name="Tourlousse D.M."/>
            <person name="Matsuura N."/>
            <person name="Ohashi A."/>
            <person name="Sekiguchi Y."/>
        </authorList>
    </citation>
    <scope>NUCLEOTIDE SEQUENCE [LARGE SCALE GENOMIC DNA]</scope>
    <source>
        <strain evidence="7">NM-5</strain>
    </source>
</reference>
<dbReference type="InterPro" id="IPR028082">
    <property type="entry name" value="Peripla_BP_I"/>
</dbReference>
<name>A0A146GEF7_TERSA</name>
<dbReference type="CDD" id="cd01392">
    <property type="entry name" value="HTH_LacI"/>
    <property type="match status" value="1"/>
</dbReference>
<dbReference type="Gene3D" id="1.10.260.40">
    <property type="entry name" value="lambda repressor-like DNA-binding domains"/>
    <property type="match status" value="1"/>
</dbReference>
<dbReference type="AlphaFoldDB" id="A0A146GEF7"/>
<dbReference type="GO" id="GO:0000976">
    <property type="term" value="F:transcription cis-regulatory region binding"/>
    <property type="evidence" value="ECO:0007669"/>
    <property type="project" value="TreeGrafter"/>
</dbReference>
<dbReference type="GO" id="GO:0003700">
    <property type="term" value="F:DNA-binding transcription factor activity"/>
    <property type="evidence" value="ECO:0007669"/>
    <property type="project" value="TreeGrafter"/>
</dbReference>
<dbReference type="SUPFAM" id="SSF53822">
    <property type="entry name" value="Periplasmic binding protein-like I"/>
    <property type="match status" value="1"/>
</dbReference>
<sequence length="318" mass="34818">MEAKNRPTLYDVARLAGVSHMTVSRVVRGGFRVSPGTREKVEAAIHALGYRPDPALSALAAYRERRGRRHGSVLGYLLCDEDEYGLRVLAGARTEAERLGYSIEAQNLPGQIGGRRRLARLWFHRGVQGVLLGTSQVPQDLEGWDWAFFAPVSLGALAHHPTMNSVAMDYFDGVTRAVNWLRDQGARRVGFAVAPSLESRTGHRWLGAYAASLAGKNGIPPYAGNIDDHDALRRWQRRFRVDGVLTIHASVWMALNERVSGFAFLNSFECPPGVMHIASSPADIGSEGVRLVHHQLLAGELGLPAESKTLSLQGKLVV</sequence>
<dbReference type="InParanoid" id="A0A146GEF7"/>
<evidence type="ECO:0000256" key="3">
    <source>
        <dbReference type="ARBA" id="ARBA00023125"/>
    </source>
</evidence>
<keyword evidence="4" id="KW-0804">Transcription</keyword>
<dbReference type="PANTHER" id="PTHR30146">
    <property type="entry name" value="LACI-RELATED TRANSCRIPTIONAL REPRESSOR"/>
    <property type="match status" value="1"/>
</dbReference>
<dbReference type="InterPro" id="IPR010982">
    <property type="entry name" value="Lambda_DNA-bd_dom_sf"/>
</dbReference>
<dbReference type="Gene3D" id="3.40.50.2300">
    <property type="match status" value="2"/>
</dbReference>
<keyword evidence="3" id="KW-0238">DNA-binding</keyword>
<dbReference type="EMBL" id="BDCO01000003">
    <property type="protein sequence ID" value="GAT35512.1"/>
    <property type="molecule type" value="Genomic_DNA"/>
</dbReference>
<dbReference type="STRING" id="690879.TSACC_3579"/>
<keyword evidence="1" id="KW-0678">Repressor</keyword>
<gene>
    <name evidence="6" type="ORF">TSACC_3579</name>
</gene>
<evidence type="ECO:0000313" key="7">
    <source>
        <dbReference type="Proteomes" id="UP000076023"/>
    </source>
</evidence>
<dbReference type="Proteomes" id="UP000076023">
    <property type="component" value="Unassembled WGS sequence"/>
</dbReference>
<dbReference type="SUPFAM" id="SSF47413">
    <property type="entry name" value="lambda repressor-like DNA-binding domains"/>
    <property type="match status" value="1"/>
</dbReference>
<keyword evidence="7" id="KW-1185">Reference proteome</keyword>
<evidence type="ECO:0000256" key="1">
    <source>
        <dbReference type="ARBA" id="ARBA00022491"/>
    </source>
</evidence>
<comment type="caution">
    <text evidence="6">The sequence shown here is derived from an EMBL/GenBank/DDBJ whole genome shotgun (WGS) entry which is preliminary data.</text>
</comment>
<dbReference type="InterPro" id="IPR000843">
    <property type="entry name" value="HTH_LacI"/>
</dbReference>
<dbReference type="SMART" id="SM00354">
    <property type="entry name" value="HTH_LACI"/>
    <property type="match status" value="1"/>
</dbReference>